<reference evidence="2" key="1">
    <citation type="submission" date="2021-01" db="EMBL/GenBank/DDBJ databases">
        <authorList>
            <person name="Corre E."/>
            <person name="Pelletier E."/>
            <person name="Niang G."/>
            <person name="Scheremetjew M."/>
            <person name="Finn R."/>
            <person name="Kale V."/>
            <person name="Holt S."/>
            <person name="Cochrane G."/>
            <person name="Meng A."/>
            <person name="Brown T."/>
            <person name="Cohen L."/>
        </authorList>
    </citation>
    <scope>NUCLEOTIDE SEQUENCE</scope>
    <source>
        <strain evidence="2">CCMP3105</strain>
    </source>
</reference>
<organism evidence="2">
    <name type="scientific">Alexandrium monilatum</name>
    <dbReference type="NCBI Taxonomy" id="311494"/>
    <lineage>
        <taxon>Eukaryota</taxon>
        <taxon>Sar</taxon>
        <taxon>Alveolata</taxon>
        <taxon>Dinophyceae</taxon>
        <taxon>Gonyaulacales</taxon>
        <taxon>Pyrocystaceae</taxon>
        <taxon>Alexandrium</taxon>
    </lineage>
</organism>
<dbReference type="EMBL" id="HBNR01018259">
    <property type="protein sequence ID" value="CAE4572460.1"/>
    <property type="molecule type" value="Transcribed_RNA"/>
</dbReference>
<feature type="region of interest" description="Disordered" evidence="1">
    <location>
        <begin position="255"/>
        <end position="277"/>
    </location>
</feature>
<dbReference type="GO" id="GO:0016779">
    <property type="term" value="F:nucleotidyltransferase activity"/>
    <property type="evidence" value="ECO:0007669"/>
    <property type="project" value="TreeGrafter"/>
</dbReference>
<dbReference type="InterPro" id="IPR043519">
    <property type="entry name" value="NT_sf"/>
</dbReference>
<dbReference type="PANTHER" id="PTHR12271:SF40">
    <property type="entry name" value="POLY(A) RNA POLYMERASE GLD2"/>
    <property type="match status" value="1"/>
</dbReference>
<feature type="compositionally biased region" description="Low complexity" evidence="1">
    <location>
        <begin position="262"/>
        <end position="271"/>
    </location>
</feature>
<gene>
    <name evidence="2" type="ORF">AMON00008_LOCUS12079</name>
</gene>
<proteinExistence type="predicted"/>
<dbReference type="PANTHER" id="PTHR12271">
    <property type="entry name" value="POLY A POLYMERASE CID PAP -RELATED"/>
    <property type="match status" value="1"/>
</dbReference>
<dbReference type="Gene3D" id="3.30.460.10">
    <property type="entry name" value="Beta Polymerase, domain 2"/>
    <property type="match status" value="1"/>
</dbReference>
<name>A0A7S4Q4U1_9DINO</name>
<evidence type="ECO:0000256" key="1">
    <source>
        <dbReference type="SAM" id="MobiDB-lite"/>
    </source>
</evidence>
<dbReference type="SUPFAM" id="SSF81301">
    <property type="entry name" value="Nucleotidyltransferase"/>
    <property type="match status" value="1"/>
</dbReference>
<accession>A0A7S4Q4U1</accession>
<sequence>MASDAEPWRLAAADLQAIDPTAFVHGSRATGLAHAGSDVDMATSQSLDALLLKVRRAPAEFHVLEHVQRARVPRLVLRHAATGTEVDIIDRSTDPFSLERDAVVRNLVSADPRVRELGMRIGDWARQHKQAMPPKQGYPNSYTLRLTGFHFLMVRPKGPLLPPLAGQGPELSAQLPLRAEGGVAATAEELFVGWLRHIAAAARQGLCADLRAPRRRAGRGWCVVDPATGRNLTDFRFSQAAVIASLARQSLRELQEVERSSSSDSGSGSRSRSPRRL</sequence>
<evidence type="ECO:0008006" key="3">
    <source>
        <dbReference type="Google" id="ProtNLM"/>
    </source>
</evidence>
<protein>
    <recommendedName>
        <fullName evidence="3">Polymerase nucleotidyl transferase domain-containing protein</fullName>
    </recommendedName>
</protein>
<dbReference type="GO" id="GO:0031123">
    <property type="term" value="P:RNA 3'-end processing"/>
    <property type="evidence" value="ECO:0007669"/>
    <property type="project" value="TreeGrafter"/>
</dbReference>
<dbReference type="Gene3D" id="1.10.1410.10">
    <property type="match status" value="1"/>
</dbReference>
<evidence type="ECO:0000313" key="2">
    <source>
        <dbReference type="EMBL" id="CAE4572460.1"/>
    </source>
</evidence>
<dbReference type="AlphaFoldDB" id="A0A7S4Q4U1"/>